<evidence type="ECO:0000313" key="155">
    <source>
        <dbReference type="Proteomes" id="UP000544530"/>
    </source>
</evidence>
<evidence type="ECO:0000313" key="90">
    <source>
        <dbReference type="EMBL" id="RKC01777.1"/>
    </source>
</evidence>
<dbReference type="EMBL" id="AAARIE010000010">
    <property type="protein sequence ID" value="EAE2660488.1"/>
    <property type="molecule type" value="Genomic_DNA"/>
</dbReference>
<dbReference type="Proteomes" id="UP000529135">
    <property type="component" value="Unassembled WGS sequence"/>
</dbReference>
<evidence type="ECO:0000313" key="40">
    <source>
        <dbReference type="EMBL" id="EAG9520348.1"/>
    </source>
</evidence>
<dbReference type="Proteomes" id="UP000272537">
    <property type="component" value="Unassembled WGS sequence"/>
</dbReference>
<evidence type="ECO:0000313" key="161">
    <source>
        <dbReference type="Proteomes" id="UP000566721"/>
    </source>
</evidence>
<evidence type="ECO:0000313" key="46">
    <source>
        <dbReference type="EMBL" id="EAH3127508.1"/>
    </source>
</evidence>
<dbReference type="SMART" id="SM00448">
    <property type="entry name" value="REC"/>
    <property type="match status" value="1"/>
</dbReference>
<dbReference type="Proteomes" id="UP000193519">
    <property type="component" value="Chromosome"/>
</dbReference>
<evidence type="ECO:0000313" key="110">
    <source>
        <dbReference type="Proteomes" id="UP000364988"/>
    </source>
</evidence>
<dbReference type="Proteomes" id="UP000840197">
    <property type="component" value="Unassembled WGS sequence"/>
</dbReference>
<dbReference type="Proteomes" id="UP000517258">
    <property type="component" value="Unassembled WGS sequence"/>
</dbReference>
<dbReference type="Proteomes" id="UP000841146">
    <property type="component" value="Unassembled WGS sequence"/>
</dbReference>
<dbReference type="Proteomes" id="UP000427828">
    <property type="component" value="Unassembled WGS sequence"/>
</dbReference>
<evidence type="ECO:0000313" key="89">
    <source>
        <dbReference type="EMBL" id="RKA11002.1"/>
    </source>
</evidence>
<dbReference type="EMBL" id="AABAGT010000006">
    <property type="protein sequence ID" value="EAG0866778.1"/>
    <property type="molecule type" value="Genomic_DNA"/>
</dbReference>
<dbReference type="Proteomes" id="UP000524387">
    <property type="component" value="Unassembled WGS sequence"/>
</dbReference>
<dbReference type="SMR" id="A0A0D8X2W7"/>
<dbReference type="Proteomes" id="UP000470497">
    <property type="component" value="Unassembled WGS sequence"/>
</dbReference>
<dbReference type="Proteomes" id="UP000467347">
    <property type="component" value="Unassembled WGS sequence"/>
</dbReference>
<dbReference type="EMBL" id="AAAKQF010000003">
    <property type="protein sequence ID" value="EAC9039928.1"/>
    <property type="molecule type" value="Genomic_DNA"/>
</dbReference>
<evidence type="ECO:0000313" key="149">
    <source>
        <dbReference type="Proteomes" id="UP000530452"/>
    </source>
</evidence>
<evidence type="ECO:0000313" key="160">
    <source>
        <dbReference type="Proteomes" id="UP000566597"/>
    </source>
</evidence>
<dbReference type="Proteomes" id="UP000398321">
    <property type="component" value="Unassembled WGS sequence"/>
</dbReference>
<evidence type="ECO:0000313" key="129">
    <source>
        <dbReference type="Proteomes" id="UP000458487"/>
    </source>
</evidence>
<organism evidence="31 159">
    <name type="scientific">Listeria monocytogenes</name>
    <dbReference type="NCBI Taxonomy" id="1639"/>
    <lineage>
        <taxon>Bacteria</taxon>
        <taxon>Bacillati</taxon>
        <taxon>Bacillota</taxon>
        <taxon>Bacilli</taxon>
        <taxon>Bacillales</taxon>
        <taxon>Listeriaceae</taxon>
        <taxon>Listeria</taxon>
    </lineage>
</organism>
<evidence type="ECO:0000313" key="144">
    <source>
        <dbReference type="Proteomes" id="UP000525068"/>
    </source>
</evidence>
<dbReference type="Proteomes" id="UP000458487">
    <property type="component" value="Unassembled WGS sequence"/>
</dbReference>
<evidence type="ECO:0000313" key="107">
    <source>
        <dbReference type="Proteomes" id="UP000355989"/>
    </source>
</evidence>
<dbReference type="Proteomes" id="UP000522199">
    <property type="component" value="Unassembled WGS sequence"/>
</dbReference>
<evidence type="ECO:0000313" key="143">
    <source>
        <dbReference type="Proteomes" id="UP000524387"/>
    </source>
</evidence>
<dbReference type="Proteomes" id="UP000531172">
    <property type="component" value="Unassembled WGS sequence"/>
</dbReference>
<evidence type="ECO:0000313" key="52">
    <source>
        <dbReference type="EMBL" id="EAK9429410.1"/>
    </source>
</evidence>
<evidence type="ECO:0000313" key="99">
    <source>
        <dbReference type="Proteomes" id="UP000336166"/>
    </source>
</evidence>
<evidence type="ECO:0000313" key="115">
    <source>
        <dbReference type="Proteomes" id="UP000376505"/>
    </source>
</evidence>
<dbReference type="EMBL" id="AALEDS010000024">
    <property type="protein sequence ID" value="ECY6545608.1"/>
    <property type="molecule type" value="Genomic_DNA"/>
</dbReference>
<evidence type="ECO:0000313" key="164">
    <source>
        <dbReference type="Proteomes" id="UP000841146"/>
    </source>
</evidence>
<evidence type="ECO:0000313" key="14">
    <source>
        <dbReference type="EMBL" id="EAD5785477.1"/>
    </source>
</evidence>
<dbReference type="EMBL" id="AABATR010000001">
    <property type="protein sequence ID" value="EAG1892210.1"/>
    <property type="molecule type" value="Genomic_DNA"/>
</dbReference>
<evidence type="ECO:0000313" key="112">
    <source>
        <dbReference type="Proteomes" id="UP000368512"/>
    </source>
</evidence>
<dbReference type="KEGG" id="lmom:IJ09_06870"/>
<dbReference type="EMBL" id="AAAIKW010000001">
    <property type="protein sequence ID" value="EAC4551283.1"/>
    <property type="molecule type" value="Genomic_DNA"/>
</dbReference>
<evidence type="ECO:0000313" key="108">
    <source>
        <dbReference type="Proteomes" id="UP000356407"/>
    </source>
</evidence>
<evidence type="ECO:0000313" key="38">
    <source>
        <dbReference type="EMBL" id="EAG9352608.1"/>
    </source>
</evidence>
<evidence type="ECO:0000313" key="53">
    <source>
        <dbReference type="EMBL" id="ECB9472327.1"/>
    </source>
</evidence>
<evidence type="ECO:0000313" key="26">
    <source>
        <dbReference type="EMBL" id="EAG0993230.1"/>
    </source>
</evidence>
<evidence type="ECO:0000313" key="101">
    <source>
        <dbReference type="Proteomes" id="UP000339309"/>
    </source>
</evidence>
<evidence type="ECO:0000313" key="22">
    <source>
        <dbReference type="EMBL" id="EAE2896566.1"/>
    </source>
</evidence>
<dbReference type="EMBL" id="CP098507">
    <property type="protein sequence ID" value="UUJ80569.1"/>
    <property type="molecule type" value="Genomic_DNA"/>
</dbReference>
<dbReference type="SUPFAM" id="SSF52172">
    <property type="entry name" value="CheY-like"/>
    <property type="match status" value="1"/>
</dbReference>
<dbReference type="Proteomes" id="UP000566597">
    <property type="component" value="Unassembled WGS sequence"/>
</dbReference>
<dbReference type="EMBL" id="QDAY01000001">
    <property type="protein sequence ID" value="KAA9453326.1"/>
    <property type="molecule type" value="Genomic_DNA"/>
</dbReference>
<evidence type="ECO:0000313" key="51">
    <source>
        <dbReference type="EMBL" id="EAK9317469.1"/>
    </source>
</evidence>
<evidence type="ECO:0000313" key="48">
    <source>
        <dbReference type="EMBL" id="EAH4240959.1"/>
    </source>
</evidence>
<dbReference type="EMBL" id="AABEMN010000016">
    <property type="protein sequence ID" value="EAG9520348.1"/>
    <property type="molecule type" value="Genomic_DNA"/>
</dbReference>
<dbReference type="Proteomes" id="UP000549379">
    <property type="component" value="Unassembled WGS sequence"/>
</dbReference>
<evidence type="ECO:0000313" key="7">
    <source>
        <dbReference type="EMBL" id="EAC5950235.1"/>
    </source>
</evidence>
<evidence type="ECO:0000313" key="138">
    <source>
        <dbReference type="Proteomes" id="UP000481141"/>
    </source>
</evidence>
<evidence type="ECO:0000313" key="72">
    <source>
        <dbReference type="EMBL" id="HAA9722178.1"/>
    </source>
</evidence>
<reference evidence="100 103" key="5">
    <citation type="submission" date="2018-06" db="EMBL/GenBank/DDBJ databases">
        <authorList>
            <consortium name="GenomeTrakr: Next Generation Sequencing Network for Food Pathogen Tracability"/>
        </authorList>
    </citation>
    <scope>NUCLEOTIDE SEQUENCE [LARGE SCALE GENOMIC DNA]</scope>
    <source>
        <strain evidence="31 159">10B02965A-1</strain>
        <strain evidence="26 122">ARS-CC9329</strain>
        <strain evidence="16 118">CFSAN008016</strain>
        <strain evidence="9 112">CFSAN008042</strain>
        <strain evidence="3 108">CFSAN060999</strain>
        <strain evidence="34 147">CFSAN063727</strain>
        <strain evidence="62 98">CFSAN085184</strain>
        <strain evidence="63 128">CFSAN102901</strain>
        <strain evidence="19 113">FDA00006304</strain>
        <strain evidence="18 117">FDA00006494</strain>
        <strain evidence="6 111">FDA00007096</strain>
        <strain evidence="11 121">FDA00008584</strain>
        <strain evidence="7 116">FDA00009539</strain>
        <strain evidence="29">FDA00011243</strain>
        <strain evidence="8 97">FDA00013332</strain>
        <strain evidence="14 102">FDA00013853</strain>
        <strain evidence="52">FDA00014181</strain>
        <strain evidence="53 126">FDA00014336</strain>
        <strain evidence="55 119">FDA00014370</strain>
        <strain evidence="54 120">FDA00014392</strain>
        <strain evidence="56 105">FDA00014472</strain>
        <strain evidence="64 131">FDA00015028</strain>
        <strain evidence="69">FDA00015054</strain>
        <strain evidence="33 153">FDA1005580-S054-001</strain>
        <strain evidence="139">FDA1077646-S145-002</strain>
        <strain evidence="136">FDA1090798-S029-001</strain>
        <strain evidence="138">FDA956581-098-004</strain>
        <strain evidence="30 145">FDA960927-006-004</strain>
        <strain evidence="35 161">FLAG-38921</strain>
        <strain evidence="59 127">FLAG-51482A</strain>
        <strain evidence="28 100">FLAG-54356</strain>
        <strain evidence="17 107">FLAG-78586</strain>
        <strain evidence="13 115">FSIS31901579</strain>
        <strain evidence="48 146">LS1344</strain>
        <strain evidence="49 154">LS1419</strain>
        <strain evidence="15 114">NYAG13B12507-5</strain>
        <strain evidence="66 132">OSF101448</strain>
        <strain evidence="12 103">VA-WGS-00405</strain>
    </source>
</reference>
<dbReference type="EMBL" id="JACAVN010000001">
    <property type="protein sequence ID" value="NYA00565.1"/>
    <property type="molecule type" value="Genomic_DNA"/>
</dbReference>
<dbReference type="Proteomes" id="UP000322220">
    <property type="component" value="Unassembled WGS sequence"/>
</dbReference>
<dbReference type="Proteomes" id="UP000478945">
    <property type="component" value="Unassembled WGS sequence"/>
</dbReference>
<feature type="domain" description="Response regulatory" evidence="2">
    <location>
        <begin position="3"/>
        <end position="118"/>
    </location>
</feature>
<dbReference type="Proteomes" id="UP000478704">
    <property type="component" value="Unassembled WGS sequence"/>
</dbReference>
<dbReference type="EMBL" id="AANDSR010000001">
    <property type="protein sequence ID" value="EDN9835537.1"/>
    <property type="molecule type" value="Genomic_DNA"/>
</dbReference>
<dbReference type="Proteomes" id="UP000844471">
    <property type="component" value="Unassembled WGS sequence"/>
</dbReference>
<dbReference type="EMBL" id="AAAJCR010000009">
    <property type="protein sequence ID" value="EAC5950235.1"/>
    <property type="molecule type" value="Genomic_DNA"/>
</dbReference>
<evidence type="ECO:0000313" key="42">
    <source>
        <dbReference type="EMBL" id="EAH0218767.1"/>
    </source>
</evidence>
<evidence type="ECO:0000313" key="13">
    <source>
        <dbReference type="EMBL" id="EAD5775206.1"/>
    </source>
</evidence>
<dbReference type="Proteomes" id="UP000332711">
    <property type="component" value="Unassembled WGS sequence"/>
</dbReference>
<dbReference type="Proteomes" id="UP000335978">
    <property type="component" value="Unassembled WGS sequence"/>
</dbReference>
<evidence type="ECO:0000313" key="97">
    <source>
        <dbReference type="Proteomes" id="UP000331186"/>
    </source>
</evidence>
<evidence type="ECO:0000313" key="146">
    <source>
        <dbReference type="Proteomes" id="UP000527632"/>
    </source>
</evidence>
<dbReference type="Proteomes" id="UP000840567">
    <property type="component" value="Unassembled WGS sequence"/>
</dbReference>
<reference evidence="141 144" key="7">
    <citation type="submission" date="2019-04" db="EMBL/GenBank/DDBJ databases">
        <authorList>
            <person name="Ashton P.M."/>
            <person name="Dallman T."/>
            <person name="Nair S."/>
            <person name="De Pinna E."/>
            <person name="Peters T."/>
            <person name="Grant K."/>
        </authorList>
    </citation>
    <scope>NUCLEOTIDE SEQUENCE [LARGE SCALE GENOMIC DNA]</scope>
    <source>
        <strain evidence="45 151">282333</strain>
        <strain evidence="47 149">282352</strain>
        <strain evidence="40 156">289003</strain>
        <strain evidence="43 160">406731</strain>
        <strain evidence="41 158">429821</strain>
        <strain evidence="44 144">562417</strain>
        <strain evidence="46 148">562428</strain>
        <strain evidence="42 141">563356</strain>
        <strain evidence="4 124">688377</strain>
        <strain evidence="57 137">760311</strain>
        <strain evidence="67 133">788324</strain>
        <strain evidence="65 129">833351</strain>
        <strain evidence="68 134">883775</strain>
        <strain evidence="21">RL15000161</strain>
        <strain evidence="22">RL15000271</strain>
        <strain evidence="23">RL15000286</strain>
        <strain evidence="24">RL15000440</strain>
    </source>
</reference>
<dbReference type="EMBL" id="AABFMV010000006">
    <property type="protein sequence ID" value="EAH1615622.1"/>
    <property type="molecule type" value="Genomic_DNA"/>
</dbReference>
<dbReference type="EMBL" id="AACJYH010000001">
    <property type="protein sequence ID" value="EAK8896412.1"/>
    <property type="molecule type" value="Genomic_DNA"/>
</dbReference>
<dbReference type="Proteomes" id="UP000379076">
    <property type="component" value="Unassembled WGS sequence"/>
</dbReference>
<reference evidence="99 101" key="6">
    <citation type="submission" date="2018-06" db="EMBL/GenBank/DDBJ databases">
        <authorList>
            <consortium name="PulseNet: The National Subtyping Network for Foodborne Disease Surveillance"/>
            <person name="Tarr C.L."/>
            <person name="Trees E."/>
            <person name="Katz L.S."/>
            <person name="Carleton-Romer H.A."/>
            <person name="Stroika S."/>
            <person name="Kucerova Z."/>
            <person name="Roache K.F."/>
            <person name="Sabol A.L."/>
            <person name="Besser J."/>
            <person name="Gerner-Smidt P."/>
        </authorList>
    </citation>
    <scope>NUCLEOTIDE SEQUENCE [LARGE SCALE GENOMIC DNA]</scope>
    <source>
        <strain evidence="5 101">2015L-6227</strain>
        <strain evidence="20 99">PNUSAL000134</strain>
        <strain evidence="10 106">PNUSAL000910</strain>
        <strain evidence="25 109">PNUSAL002180</strain>
        <strain evidence="27 135">PNUSAL002298</strain>
        <strain evidence="32 150">PNUSAL003001</strain>
        <strain evidence="50 104">PNUSAL004402</strain>
        <strain evidence="58 125">PNUSAL005666</strain>
        <strain evidence="61 140">PNUSAL005692</strain>
    </source>
</reference>
<dbReference type="Proteomes" id="UP000354255">
    <property type="component" value="Unassembled WGS sequence"/>
</dbReference>
<dbReference type="Proteomes" id="UP000843503">
    <property type="component" value="Unassembled WGS sequence"/>
</dbReference>
<evidence type="ECO:0000313" key="134">
    <source>
        <dbReference type="Proteomes" id="UP000470497"/>
    </source>
</evidence>
<evidence type="ECO:0000256" key="1">
    <source>
        <dbReference type="PROSITE-ProRule" id="PRU00169"/>
    </source>
</evidence>
<dbReference type="EMBL" id="AABBWO010000007">
    <property type="protein sequence ID" value="EAG4185250.1"/>
    <property type="molecule type" value="Genomic_DNA"/>
</dbReference>
<evidence type="ECO:0000313" key="141">
    <source>
        <dbReference type="Proteomes" id="UP000517258"/>
    </source>
</evidence>
<dbReference type="InterPro" id="IPR011006">
    <property type="entry name" value="CheY-like_superfamily"/>
</dbReference>
<dbReference type="Proteomes" id="UP000841561">
    <property type="component" value="Unassembled WGS sequence"/>
</dbReference>
<evidence type="ECO:0000313" key="104">
    <source>
        <dbReference type="Proteomes" id="UP000350032"/>
    </source>
</evidence>
<dbReference type="Proteomes" id="UP000844415">
    <property type="component" value="Unassembled WGS sequence"/>
</dbReference>
<dbReference type="EMBL" id="AAMGHX010000001">
    <property type="protein sequence ID" value="EDH0840464.1"/>
    <property type="molecule type" value="Genomic_DNA"/>
</dbReference>
<dbReference type="Proteomes" id="UP000285054">
    <property type="component" value="Unassembled WGS sequence"/>
</dbReference>
<evidence type="ECO:0000313" key="151">
    <source>
        <dbReference type="Proteomes" id="UP000533021"/>
    </source>
</evidence>
<evidence type="ECO:0000313" key="100">
    <source>
        <dbReference type="Proteomes" id="UP000337746"/>
    </source>
</evidence>
<dbReference type="EMBL" id="AAAJKI010000030">
    <property type="protein sequence ID" value="EAC6548899.1"/>
    <property type="molecule type" value="Genomic_DNA"/>
</dbReference>
<dbReference type="Proteomes" id="UP000358545">
    <property type="component" value="Unassembled WGS sequence"/>
</dbReference>
<evidence type="ECO:0000313" key="79">
    <source>
        <dbReference type="EMBL" id="HAC0274135.1"/>
    </source>
</evidence>
<dbReference type="Proteomes" id="UP000331186">
    <property type="component" value="Unassembled WGS sequence"/>
</dbReference>
<evidence type="ECO:0000313" key="4">
    <source>
        <dbReference type="EMBL" id="EAC4483354.1"/>
    </source>
</evidence>
<dbReference type="EMBL" id="AANPAU010000002">
    <property type="protein sequence ID" value="EDP8513505.1"/>
    <property type="molecule type" value="Genomic_DNA"/>
</dbReference>
<dbReference type="Proteomes" id="UP000393182">
    <property type="component" value="Unassembled WGS sequence"/>
</dbReference>
<dbReference type="Proteomes" id="UP000455569">
    <property type="component" value="Unassembled WGS sequence"/>
</dbReference>
<dbReference type="Proteomes" id="UP000840569">
    <property type="component" value="Unassembled WGS sequence"/>
</dbReference>
<evidence type="ECO:0000313" key="49">
    <source>
        <dbReference type="EMBL" id="EAH4372059.1"/>
    </source>
</evidence>
<dbReference type="Proteomes" id="UP000546397">
    <property type="component" value="Unassembled WGS sequence"/>
</dbReference>
<evidence type="ECO:0000313" key="131">
    <source>
        <dbReference type="Proteomes" id="UP000467247"/>
    </source>
</evidence>
<evidence type="ECO:0000313" key="59">
    <source>
        <dbReference type="EMBL" id="ECX6923616.1"/>
    </source>
</evidence>
<evidence type="ECO:0000313" key="71">
    <source>
        <dbReference type="EMBL" id="HAA8491310.1"/>
    </source>
</evidence>
<evidence type="ECO:0000313" key="57">
    <source>
        <dbReference type="EMBL" id="ECL0131527.1"/>
    </source>
</evidence>
<dbReference type="EMBL" id="AACKDQ010000022">
    <property type="protein sequence ID" value="EAK9317469.1"/>
    <property type="molecule type" value="Genomic_DNA"/>
</dbReference>
<dbReference type="Proteomes" id="UP000489121">
    <property type="component" value="Unassembled WGS sequence"/>
</dbReference>
<dbReference type="EMBL" id="DAAEQL010000008">
    <property type="protein sequence ID" value="HAA8491310.1"/>
    <property type="molecule type" value="Genomic_DNA"/>
</dbReference>
<evidence type="ECO:0000313" key="123">
    <source>
        <dbReference type="Proteomes" id="UP000410967"/>
    </source>
</evidence>
<dbReference type="Proteomes" id="UP000280270">
    <property type="component" value="Unassembled WGS sequence"/>
</dbReference>
<dbReference type="Proteomes" id="UP000840039">
    <property type="component" value="Unassembled WGS sequence"/>
</dbReference>
<evidence type="ECO:0000313" key="102">
    <source>
        <dbReference type="Proteomes" id="UP000344343"/>
    </source>
</evidence>
<dbReference type="EMBL" id="AAKHCT010000001">
    <property type="protein sequence ID" value="ECR7122082.1"/>
    <property type="molecule type" value="Genomic_DNA"/>
</dbReference>
<dbReference type="EMBL" id="AAAIJX010000006">
    <property type="protein sequence ID" value="EAC4483354.1"/>
    <property type="molecule type" value="Genomic_DNA"/>
</dbReference>
<reference evidence="93 94" key="2">
    <citation type="journal article" date="2018" name="BMC Genomics">
        <title>Genes significantly associated with lineage II food isolates of Listeria monocytogenes.</title>
        <authorList>
            <person name="Pirone-Davies C."/>
            <person name="Chen Y."/>
            <person name="Pightling A."/>
            <person name="Ryan G."/>
            <person name="Wang Y."/>
            <person name="Yao K."/>
            <person name="Hoffmann M."/>
            <person name="Allard M.W."/>
        </authorList>
    </citation>
    <scope>NUCLEOTIDE SEQUENCE [LARGE SCALE GENOMIC DNA]</scope>
    <source>
        <strain evidence="90 94">CFSAN028761</strain>
        <strain evidence="88 95">PNUSAL000190</strain>
        <strain evidence="89 93">PNUSAL000550</strain>
    </source>
</reference>
<dbReference type="EMBL" id="AABCVX010000001">
    <property type="protein sequence ID" value="EAG6167990.1"/>
    <property type="molecule type" value="Genomic_DNA"/>
</dbReference>
<dbReference type="EMBL" id="MJTJ01000019">
    <property type="protein sequence ID" value="OET48723.1"/>
    <property type="molecule type" value="Genomic_DNA"/>
</dbReference>
<dbReference type="Proteomes" id="UP000356407">
    <property type="component" value="Unassembled WGS sequence"/>
</dbReference>
<dbReference type="PANTHER" id="PTHR43228:SF1">
    <property type="entry name" value="TWO-COMPONENT RESPONSE REGULATOR ARR22"/>
    <property type="match status" value="1"/>
</dbReference>
<dbReference type="EMBL" id="AAHZFN010000002">
    <property type="protein sequence ID" value="ECB9472327.1"/>
    <property type="molecule type" value="Genomic_DNA"/>
</dbReference>
<dbReference type="Proteomes" id="UP000840928">
    <property type="component" value="Unassembled WGS sequence"/>
</dbReference>
<dbReference type="EMBL" id="AAISWI010000005">
    <property type="protein sequence ID" value="ECH7210952.1"/>
    <property type="molecule type" value="Genomic_DNA"/>
</dbReference>
<dbReference type="EMBL" id="AABEKY010000005">
    <property type="protein sequence ID" value="EAG9387948.1"/>
    <property type="molecule type" value="Genomic_DNA"/>
</dbReference>
<evidence type="ECO:0000313" key="69">
    <source>
        <dbReference type="EMBL" id="EDP8513505.1"/>
    </source>
</evidence>
<dbReference type="Proteomes" id="UP000423131">
    <property type="component" value="Unassembled WGS sequence"/>
</dbReference>
<dbReference type="Proteomes" id="UP000352246">
    <property type="component" value="Unassembled WGS sequence"/>
</dbReference>
<dbReference type="EMBL" id="DAAHUJ010000003">
    <property type="protein sequence ID" value="HAB7364018.1"/>
    <property type="molecule type" value="Genomic_DNA"/>
</dbReference>
<dbReference type="Proteomes" id="UP000421738">
    <property type="component" value="Unassembled WGS sequence"/>
</dbReference>
<evidence type="ECO:0000313" key="163">
    <source>
        <dbReference type="Proteomes" id="UP000840567"/>
    </source>
</evidence>
<evidence type="ECO:0000313" key="27">
    <source>
        <dbReference type="EMBL" id="EAG1892210.1"/>
    </source>
</evidence>
<reference evidence="91 96" key="9">
    <citation type="submission" date="2019-08" db="EMBL/GenBank/DDBJ databases">
        <title>Soil Listeria distribution.</title>
        <authorList>
            <person name="Liao J."/>
        </authorList>
    </citation>
    <scope>NUCLEOTIDE SEQUENCE [LARGE SCALE GENOMIC DNA]</scope>
    <source>
        <strain evidence="91 96">IN-RH-2-BL1</strain>
    </source>
</reference>
<evidence type="ECO:0000313" key="37">
    <source>
        <dbReference type="EMBL" id="EAG6990333.1"/>
    </source>
</evidence>
<dbReference type="EMBL" id="QUQA01000010">
    <property type="protein sequence ID" value="RKC01777.1"/>
    <property type="molecule type" value="Genomic_DNA"/>
</dbReference>
<evidence type="ECO:0000313" key="76">
    <source>
        <dbReference type="EMBL" id="HAB8556697.1"/>
    </source>
</evidence>
<evidence type="ECO:0000313" key="147">
    <source>
        <dbReference type="Proteomes" id="UP000528151"/>
    </source>
</evidence>
<dbReference type="Proteomes" id="UP000525068">
    <property type="component" value="Unassembled WGS sequence"/>
</dbReference>
<evidence type="ECO:0000313" key="62">
    <source>
        <dbReference type="EMBL" id="EDH0840464.1"/>
    </source>
</evidence>
<evidence type="ECO:0000313" key="98">
    <source>
        <dbReference type="Proteomes" id="UP000335978"/>
    </source>
</evidence>
<evidence type="ECO:0000313" key="68">
    <source>
        <dbReference type="EMBL" id="EDP8410028.1"/>
    </source>
</evidence>
<evidence type="ECO:0000313" key="5">
    <source>
        <dbReference type="EMBL" id="EAC4551283.1"/>
    </source>
</evidence>
<gene>
    <name evidence="88" type="primary">chey</name>
    <name evidence="90" type="synonym">cheY</name>
    <name evidence="26" type="ORF">A3R20_01225</name>
    <name evidence="25" type="ORF">A8L61_05720</name>
    <name evidence="37" type="ORF">AB917_06995</name>
    <name evidence="5" type="ORF">ABZ57_02160</name>
    <name evidence="90" type="ORF">AE233_02039</name>
    <name evidence="36" type="ORF">AF817_05130</name>
    <name evidence="87" type="ORF">AJL21_10660</name>
    <name evidence="86" type="ORF">AJL21_15675</name>
    <name evidence="7" type="ORF">AP104_12630</name>
    <name evidence="17" type="ORF">APD94_05445</name>
    <name evidence="19" type="ORF">ARR48_05430</name>
    <name evidence="18" type="ORF">ART25_00310</name>
    <name evidence="6" type="ORF">ARY78_02700</name>
    <name evidence="30" type="ORF">B1N52_02935</name>
    <name evidence="29" type="ORF">B1S26_03000</name>
    <name evidence="3" type="ORF">B4X68_00245</name>
    <name evidence="31" type="ORF">B5K54_08630</name>
    <name evidence="27" type="ORF">BB997_01150</name>
    <name evidence="59" type="ORF">BCZ19_02965</name>
    <name evidence="28" type="ORF">BCZ21_02005</name>
    <name evidence="92" type="ORF">BES38_04990</name>
    <name evidence="34" type="ORF">CA369_03110</name>
    <name evidence="32" type="ORF">CAC64_13160</name>
    <name evidence="33" type="ORF">CAV64_11285</name>
    <name evidence="15" type="ORF">CD20_00800</name>
    <name evidence="39" type="ORF">CW845_10670</name>
    <name evidence="38" type="ORF">CW895_02040</name>
    <name evidence="44" type="ORF">D4271_09390</name>
    <name evidence="45" type="ORF">D4920_03155</name>
    <name evidence="40" type="ORF">D4B11_11245</name>
    <name evidence="41" type="ORF">D4C60_10655</name>
    <name evidence="42" type="ORF">D4D89_10595</name>
    <name evidence="43" type="ORF">D4U23_02980</name>
    <name evidence="46" type="ORF">D5M70_09330</name>
    <name evidence="47" type="ORF">D5N24_00465</name>
    <name evidence="50" type="ORF">D7104_01735</name>
    <name evidence="84" type="ORF">DCK61_02395</name>
    <name evidence="35" type="ORF">DCT16_01150</name>
    <name evidence="16" type="ORF">DG57_13755</name>
    <name evidence="9" type="ORF">DQ70_01125</name>
    <name evidence="8" type="ORF">DU018_11105</name>
    <name evidence="88" type="ORF">DYZ50_00133</name>
    <name evidence="89" type="ORF">DYZ80_00534</name>
    <name evidence="4" type="ORF">E0I39_10660</name>
    <name evidence="21" type="ORF">E1V33_09980</name>
    <name evidence="22" type="ORF">E1W43_01205</name>
    <name evidence="23" type="ORF">E1W56_01430</name>
    <name evidence="24" type="ORF">E1X78_02785</name>
    <name evidence="48" type="ORF">E5F58_02965</name>
    <name evidence="49" type="ORF">E5H26_04980</name>
    <name evidence="14" type="ORF">EX365_02745</name>
    <name evidence="13" type="ORF">EXZ73_12970</name>
    <name evidence="58" type="ORF">F1788_05060</name>
    <name evidence="60" type="ORF">F6436_14950</name>
    <name evidence="61" type="ORF">F6515_09500</name>
    <name evidence="51" type="ORF">FA835_10160</name>
    <name evidence="52" type="ORF">FC284_13860</name>
    <name evidence="57" type="ORF">FJU19_10500</name>
    <name evidence="54" type="ORF">FLQ97_09145</name>
    <name evidence="53" type="ORF">FLR03_01385</name>
    <name evidence="55" type="ORF">FNX40_02885</name>
    <name evidence="56" type="ORF">FPL45_06355</name>
    <name evidence="67" type="ORF">FV747_06285</name>
    <name evidence="91" type="ORF">FZW98_12365</name>
    <name evidence="69" type="ORF">G3O21_000905</name>
    <name evidence="68" type="ORF">G3R95_001587</name>
    <name evidence="62" type="ORF">GCV64_05075</name>
    <name evidence="70" type="ORF">GHH22_09205</name>
    <name evidence="71" type="ORF">GHO09_12410</name>
    <name evidence="65" type="ORF">GI230_02320</name>
    <name evidence="80" type="ORF">GI949_15060</name>
    <name evidence="72" type="ORF">GIH49_08535</name>
    <name evidence="66" type="ORF">GJW51_02520</name>
    <name evidence="63" type="ORF">GQG13_01340</name>
    <name evidence="64" type="ORF">GT011_05095</name>
    <name evidence="73" type="ORF">GYO01_07870</name>
    <name evidence="74" type="ORF">GYP27_07005</name>
    <name evidence="75" type="ORF">GYR60_02020</name>
    <name evidence="76" type="ORF">GYS09_05240</name>
    <name evidence="77" type="ORF">GYU24_05480</name>
    <name evidence="78" type="ORF">GYX23_12625</name>
    <name evidence="79" type="ORF">GYY14_02000</name>
    <name evidence="81" type="ORF">GZK27_02355</name>
    <name evidence="82" type="ORF">HQN34_000363</name>
    <name evidence="85" type="ORF">HZJ64_01875</name>
    <name evidence="83" type="ORF">IP987_002342</name>
    <name evidence="10" type="ORF">KV70_06900</name>
    <name evidence="11" type="ORF">QD52_02740</name>
    <name evidence="12" type="ORF">UI29_02765</name>
    <name evidence="20" type="ORF">Y261_13180</name>
</gene>
<dbReference type="Proteomes" id="UP000336166">
    <property type="component" value="Unassembled WGS sequence"/>
</dbReference>
<dbReference type="Proteomes" id="UP000481141">
    <property type="component" value="Unassembled WGS sequence"/>
</dbReference>
<evidence type="ECO:0000313" key="137">
    <source>
        <dbReference type="Proteomes" id="UP000478945"/>
    </source>
</evidence>
<dbReference type="AlphaFoldDB" id="A0A0D8X2W7"/>
<dbReference type="Proteomes" id="UP000853596">
    <property type="component" value="Unassembled WGS sequence"/>
</dbReference>
<dbReference type="EMBL" id="AABAIH010000001">
    <property type="protein sequence ID" value="EAG0993230.1"/>
    <property type="molecule type" value="Genomic_DNA"/>
</dbReference>
<dbReference type="Proteomes" id="UP000540117">
    <property type="component" value="Unassembled WGS sequence"/>
</dbReference>
<dbReference type="Proteomes" id="UP000345329">
    <property type="component" value="Unassembled WGS sequence"/>
</dbReference>
<evidence type="ECO:0000313" key="85">
    <source>
        <dbReference type="EMBL" id="NYA00565.1"/>
    </source>
</evidence>
<dbReference type="EMBL" id="AAAQQZ010000001">
    <property type="protein sequence ID" value="EAE1337364.1"/>
    <property type="molecule type" value="Genomic_DNA"/>
</dbReference>
<dbReference type="Proteomes" id="UP000852906">
    <property type="component" value="Unassembled WGS sequence"/>
</dbReference>
<dbReference type="EMBL" id="DAAJZA010000019">
    <property type="protein sequence ID" value="HAC1756290.1"/>
    <property type="molecule type" value="Genomic_DNA"/>
</dbReference>
<evidence type="ECO:0000313" key="91">
    <source>
        <dbReference type="EMBL" id="TYU50678.1"/>
    </source>
</evidence>
<evidence type="ECO:0000313" key="31">
    <source>
        <dbReference type="EMBL" id="EAG2997355.1"/>
    </source>
</evidence>
<dbReference type="Proteomes" id="UP000388699">
    <property type="component" value="Unassembled WGS sequence"/>
</dbReference>
<sequence length="119" mass="13107">MLKLLIVDDAMFMRTMIKNIVKDSDFEVVAEAENGLEAVKKYDEVKPDIVTLDITMPEMDGLEALAQIMAKDPSAKVIMCSAMGQQGMVVDAIKKGAKDFIVKPFQADRVLEALEKAAK</sequence>
<evidence type="ECO:0000313" key="64">
    <source>
        <dbReference type="EMBL" id="EDN8268712.1"/>
    </source>
</evidence>
<evidence type="ECO:0000313" key="122">
    <source>
        <dbReference type="Proteomes" id="UP000406081"/>
    </source>
</evidence>
<evidence type="ECO:0000313" key="83">
    <source>
        <dbReference type="EMBL" id="HAO5923127.1"/>
    </source>
</evidence>
<dbReference type="Proteomes" id="UP000410967">
    <property type="component" value="Unassembled WGS sequence"/>
</dbReference>
<evidence type="ECO:0000313" key="18">
    <source>
        <dbReference type="EMBL" id="EAE1337364.1"/>
    </source>
</evidence>
<evidence type="ECO:0000313" key="124">
    <source>
        <dbReference type="Proteomes" id="UP000413786"/>
    </source>
</evidence>
<evidence type="ECO:0000313" key="126">
    <source>
        <dbReference type="Proteomes" id="UP000423131"/>
    </source>
</evidence>
<dbReference type="EMBL" id="DAAIJL010000003">
    <property type="protein sequence ID" value="HAB8556697.1"/>
    <property type="molecule type" value="Genomic_DNA"/>
</dbReference>
<proteinExistence type="predicted"/>
<dbReference type="EMBL" id="AAHZFY010000018">
    <property type="protein sequence ID" value="ECB9513903.1"/>
    <property type="molecule type" value="Genomic_DNA"/>
</dbReference>
<dbReference type="EMBL" id="AAANYN010000024">
    <property type="protein sequence ID" value="EAD5775206.1"/>
    <property type="molecule type" value="Genomic_DNA"/>
</dbReference>
<evidence type="ECO:0000313" key="17">
    <source>
        <dbReference type="EMBL" id="EAE1095396.1"/>
    </source>
</evidence>
<dbReference type="OMA" id="AAGAHEY"/>
<evidence type="ECO:0000313" key="47">
    <source>
        <dbReference type="EMBL" id="EAH3292856.1"/>
    </source>
</evidence>
<evidence type="ECO:0000313" key="145">
    <source>
        <dbReference type="Proteomes" id="UP000525850"/>
    </source>
</evidence>
<evidence type="ECO:0000313" key="92">
    <source>
        <dbReference type="EMBL" id="UUJ80569.1"/>
    </source>
</evidence>
<evidence type="ECO:0000313" key="43">
    <source>
        <dbReference type="EMBL" id="EAH0251348.1"/>
    </source>
</evidence>
<evidence type="ECO:0000313" key="148">
    <source>
        <dbReference type="Proteomes" id="UP000529135"/>
    </source>
</evidence>
<evidence type="ECO:0000313" key="117">
    <source>
        <dbReference type="Proteomes" id="UP000379076"/>
    </source>
</evidence>
<evidence type="ECO:0000313" key="136">
    <source>
        <dbReference type="Proteomes" id="UP000478704"/>
    </source>
</evidence>
<dbReference type="PROSITE" id="PS50110">
    <property type="entry name" value="RESPONSE_REGULATORY"/>
    <property type="match status" value="1"/>
</dbReference>
<dbReference type="EMBL" id="DAAEZQ010000004">
    <property type="protein sequence ID" value="HAA9722178.1"/>
    <property type="molecule type" value="Genomic_DNA"/>
</dbReference>
<evidence type="ECO:0000313" key="19">
    <source>
        <dbReference type="EMBL" id="EAE1631239.1"/>
    </source>
</evidence>
<evidence type="ECO:0000313" key="54">
    <source>
        <dbReference type="EMBL" id="ECB9513903.1"/>
    </source>
</evidence>
<dbReference type="Proteomes" id="UP000467247">
    <property type="component" value="Unassembled WGS sequence"/>
</dbReference>
<reference evidence="162 163" key="3">
    <citation type="journal article" date="2018" name="Genome Biol.">
        <title>SKESA: strategic k-mer extension for scrupulous assemblies.</title>
        <authorList>
            <person name="Souvorov A."/>
            <person name="Agarwala R."/>
            <person name="Lipman D.J."/>
        </authorList>
    </citation>
    <scope>NUCLEOTIDE SEQUENCE [LARGE SCALE GENOMIC DNA]</scope>
    <source>
        <strain evidence="70">09CEB371LM</strain>
        <strain evidence="82">2017-325981-023-01</strain>
        <strain evidence="76 167">CFIAFB20100120</strain>
        <strain evidence="75 162">CFIAFB20130012</strain>
        <strain evidence="74">CFIAFB20140010</strain>
        <strain evidence="77">CFIAFB20160038</strain>
        <strain evidence="73 168">CFIAFB20160079</strain>
        <strain evidence="79">CFIAFB20170037</strain>
        <strain evidence="78 164">CFIAFB20170045</strain>
        <strain evidence="80 166">DMG1500109</strain>
        <strain evidence="72">HPB3501</strain>
        <strain evidence="81 165">LiDS0115</strain>
        <strain evidence="71">Sam_F526FDD3-C0F7-43DB-B204-E231FEF9C926</strain>
        <strain evidence="83">SFBRL218_S4</strain>
    </source>
</reference>
<dbReference type="EMBL" id="AABGVJ010000001">
    <property type="protein sequence ID" value="EAH4372059.1"/>
    <property type="molecule type" value="Genomic_DNA"/>
</dbReference>
<reference evidence="85 155" key="11">
    <citation type="submission" date="2020-06" db="EMBL/GenBank/DDBJ databases">
        <title>Two Listeria outbreaks in Switzerland in 2018 and 2020.</title>
        <authorList>
            <person name="Stevens M.J.A."/>
            <person name="Bloemberg G."/>
            <person name="Nusch-Inderbinnen M."/>
            <person name="Stephan R."/>
        </authorList>
    </citation>
    <scope>NUCLEOTIDE SEQUENCE [LARGE SCALE GENOMIC DNA]</scope>
    <source>
        <strain evidence="85 155">N18-0707</strain>
    </source>
</reference>
<dbReference type="Proteomes" id="UP000368512">
    <property type="component" value="Unassembled WGS sequence"/>
</dbReference>
<dbReference type="EMBL" id="AAAJWF010000001">
    <property type="protein sequence ID" value="EAC7479283.1"/>
    <property type="molecule type" value="Genomic_DNA"/>
</dbReference>
<dbReference type="EMBL" id="AABDGJ010000003">
    <property type="protein sequence ID" value="EAG6990333.1"/>
    <property type="molecule type" value="Genomic_DNA"/>
</dbReference>
<evidence type="ECO:0000313" key="15">
    <source>
        <dbReference type="EMBL" id="EAD8144602.1"/>
    </source>
</evidence>
<name>A0A0D8X2W7_LISMN</name>
<evidence type="ECO:0000313" key="153">
    <source>
        <dbReference type="Proteomes" id="UP000540117"/>
    </source>
</evidence>
<evidence type="ECO:0000313" key="80">
    <source>
        <dbReference type="EMBL" id="HAC1756290.1"/>
    </source>
</evidence>
<evidence type="ECO:0000313" key="9">
    <source>
        <dbReference type="EMBL" id="EAC7479283.1"/>
    </source>
</evidence>
<evidence type="ECO:0000313" key="60">
    <source>
        <dbReference type="EMBL" id="ECY6545608.1"/>
    </source>
</evidence>
<evidence type="ECO:0000313" key="125">
    <source>
        <dbReference type="Proteomes" id="UP000421738"/>
    </source>
</evidence>
<evidence type="ECO:0000313" key="87">
    <source>
        <dbReference type="EMBL" id="OET48723.1"/>
    </source>
</evidence>
<evidence type="ECO:0000313" key="20">
    <source>
        <dbReference type="EMBL" id="EAE2355304.1"/>
    </source>
</evidence>
<dbReference type="EMBL" id="AABAWE010000001">
    <property type="protein sequence ID" value="EAG2086018.1"/>
    <property type="molecule type" value="Genomic_DNA"/>
</dbReference>
<dbReference type="Proteomes" id="UP000528151">
    <property type="component" value="Unassembled WGS sequence"/>
</dbReference>
<evidence type="ECO:0000313" key="94">
    <source>
        <dbReference type="Proteomes" id="UP000280270"/>
    </source>
</evidence>
<dbReference type="Proteomes" id="UP000406081">
    <property type="component" value="Unassembled WGS sequence"/>
</dbReference>
<evidence type="ECO:0000313" key="152">
    <source>
        <dbReference type="Proteomes" id="UP000535556"/>
    </source>
</evidence>
<evidence type="ECO:0000313" key="24">
    <source>
        <dbReference type="EMBL" id="EAE5603031.1"/>
    </source>
</evidence>
<dbReference type="Proteomes" id="UP000365297">
    <property type="component" value="Unassembled WGS sequence"/>
</dbReference>
<dbReference type="EMBL" id="AANDQG010000001">
    <property type="protein sequence ID" value="EDN9628419.1"/>
    <property type="molecule type" value="Genomic_DNA"/>
</dbReference>
<dbReference type="Proteomes" id="UP000527632">
    <property type="component" value="Unassembled WGS sequence"/>
</dbReference>
<evidence type="ECO:0000313" key="150">
    <source>
        <dbReference type="Proteomes" id="UP000531172"/>
    </source>
</evidence>
<evidence type="ECO:0000313" key="8">
    <source>
        <dbReference type="EMBL" id="EAC6548899.1"/>
    </source>
</evidence>
<reference evidence="86 169" key="1">
    <citation type="submission" date="2016-09" db="EMBL/GenBank/DDBJ databases">
        <title>100K Listeria isolates.</title>
        <authorList>
            <person name="Chen P."/>
            <person name="Weimer B.C."/>
            <person name="Kong N."/>
            <person name="Huang B."/>
        </authorList>
    </citation>
    <scope>NUCLEOTIDE SEQUENCE [LARGE SCALE GENOMIC DNA]</scope>
    <source>
        <strain evidence="86 169">BCW_2383</strain>
    </source>
</reference>
<dbReference type="EMBL" id="DAAKPP010000001">
    <property type="protein sequence ID" value="HAC3054349.1"/>
    <property type="molecule type" value="Genomic_DNA"/>
</dbReference>
<evidence type="ECO:0000313" key="41">
    <source>
        <dbReference type="EMBL" id="EAG9857455.1"/>
    </source>
</evidence>
<evidence type="ECO:0000313" key="95">
    <source>
        <dbReference type="Proteomes" id="UP000285054"/>
    </source>
</evidence>
<evidence type="ECO:0000313" key="166">
    <source>
        <dbReference type="Proteomes" id="UP000843775"/>
    </source>
</evidence>
<dbReference type="EMBL" id="AABBYJ010000006">
    <property type="protein sequence ID" value="EAG4331820.1"/>
    <property type="molecule type" value="Genomic_DNA"/>
</dbReference>
<evidence type="ECO:0000313" key="29">
    <source>
        <dbReference type="EMBL" id="EAG2244367.1"/>
    </source>
</evidence>
<evidence type="ECO:0000313" key="73">
    <source>
        <dbReference type="EMBL" id="HAB7364018.1"/>
    </source>
</evidence>
<dbReference type="CDD" id="cd17542">
    <property type="entry name" value="REC_CheY"/>
    <property type="match status" value="1"/>
</dbReference>
<dbReference type="Proteomes" id="UP000525850">
    <property type="component" value="Unassembled WGS sequence"/>
</dbReference>
<dbReference type="EMBL" id="DABXZF010000027">
    <property type="protein sequence ID" value="HAO5923127.1"/>
    <property type="molecule type" value="Genomic_DNA"/>
</dbReference>
<reference evidence="123 142" key="8">
    <citation type="submission" date="2019-04" db="EMBL/GenBank/DDBJ databases">
        <authorList>
            <consortium name="GenomeTrakr network: Whole genome sequencing for foodborne pathogen traceback"/>
        </authorList>
    </citation>
    <scope>NUCLEOTIDE SEQUENCE [LARGE SCALE GENOMIC DNA]</scope>
    <source>
        <strain evidence="37 157">CFSAN004300</strain>
        <strain evidence="39 142">CFSAN072474</strain>
        <strain evidence="38 143">CFSAN072502</strain>
        <strain evidence="60 110">FLAG-55987</strain>
        <strain evidence="36 152">NRRL B-33244</strain>
        <strain evidence="51 123">PHLUSALM00088</strain>
    </source>
</reference>
<evidence type="ECO:0000313" key="113">
    <source>
        <dbReference type="Proteomes" id="UP000368805"/>
    </source>
</evidence>
<dbReference type="Proteomes" id="UP000401273">
    <property type="component" value="Unassembled WGS sequence"/>
</dbReference>
<evidence type="ECO:0000313" key="63">
    <source>
        <dbReference type="EMBL" id="EDN7713762.1"/>
    </source>
</evidence>
<dbReference type="Proteomes" id="UP000339309">
    <property type="component" value="Unassembled WGS sequence"/>
</dbReference>
<dbReference type="EMBL" id="AAAQJJ010000018">
    <property type="protein sequence ID" value="EAE0770897.1"/>
    <property type="molecule type" value="Genomic_DNA"/>
</dbReference>
<dbReference type="EMBL" id="AALGDA010000027">
    <property type="protein sequence ID" value="ECY9783232.1"/>
    <property type="molecule type" value="Genomic_DNA"/>
</dbReference>
<evidence type="ECO:0000313" key="165">
    <source>
        <dbReference type="Proteomes" id="UP000841561"/>
    </source>
</evidence>
<dbReference type="EMBL" id="AABAYG010000001">
    <property type="protein sequence ID" value="EAG2244367.1"/>
    <property type="molecule type" value="Genomic_DNA"/>
</dbReference>
<evidence type="ECO:0000313" key="135">
    <source>
        <dbReference type="Proteomes" id="UP000478682"/>
    </source>
</evidence>
<dbReference type="EMBL" id="AABEKN010000001">
    <property type="protein sequence ID" value="EAG9352608.1"/>
    <property type="molecule type" value="Genomic_DNA"/>
</dbReference>
<dbReference type="Pfam" id="PF00072">
    <property type="entry name" value="Response_reg"/>
    <property type="match status" value="1"/>
</dbReference>
<keyword evidence="1" id="KW-0597">Phosphoprotein</keyword>
<evidence type="ECO:0000313" key="158">
    <source>
        <dbReference type="Proteomes" id="UP000548826"/>
    </source>
</evidence>
<dbReference type="Proteomes" id="UP000460224">
    <property type="component" value="Unassembled WGS sequence"/>
</dbReference>
<evidence type="ECO:0000313" key="130">
    <source>
        <dbReference type="Proteomes" id="UP000460224"/>
    </source>
</evidence>
<dbReference type="Proteomes" id="UP000533021">
    <property type="component" value="Unassembled WGS sequence"/>
</dbReference>
<dbReference type="Proteomes" id="UP000535556">
    <property type="component" value="Unassembled WGS sequence"/>
</dbReference>
<evidence type="ECO:0000313" key="133">
    <source>
        <dbReference type="Proteomes" id="UP000467536"/>
    </source>
</evidence>
<evidence type="ECO:0000313" key="128">
    <source>
        <dbReference type="Proteomes" id="UP000455569"/>
    </source>
</evidence>
<dbReference type="Proteomes" id="UP000337746">
    <property type="component" value="Unassembled WGS sequence"/>
</dbReference>
<dbReference type="EMBL" id="AABBHO010000022">
    <property type="protein sequence ID" value="EAG2997355.1"/>
    <property type="molecule type" value="Genomic_DNA"/>
</dbReference>
<evidence type="ECO:0000313" key="25">
    <source>
        <dbReference type="EMBL" id="EAG0866778.1"/>
    </source>
</evidence>
<dbReference type="KEGG" id="lmok:CQ02_03725"/>
<dbReference type="EMBL" id="DAAJCS010000009">
    <property type="protein sequence ID" value="HAC0013834.1"/>
    <property type="molecule type" value="Genomic_DNA"/>
</dbReference>
<evidence type="ECO:0000313" key="56">
    <source>
        <dbReference type="EMBL" id="ECH7210952.1"/>
    </source>
</evidence>
<evidence type="ECO:0000313" key="168">
    <source>
        <dbReference type="Proteomes" id="UP000845014"/>
    </source>
</evidence>
<dbReference type="EMBL" id="DAAEEB010000005">
    <property type="protein sequence ID" value="HAA8053333.1"/>
    <property type="molecule type" value="Genomic_DNA"/>
</dbReference>
<dbReference type="EMBL" id="AANEHK010000004">
    <property type="protein sequence ID" value="EDO0985608.1"/>
    <property type="molecule type" value="Genomic_DNA"/>
</dbReference>
<evidence type="ECO:0000313" key="45">
    <source>
        <dbReference type="EMBL" id="EAH2281060.1"/>
    </source>
</evidence>
<dbReference type="Proteomes" id="UP000845014">
    <property type="component" value="Unassembled WGS sequence"/>
</dbReference>
<evidence type="ECO:0000313" key="23">
    <source>
        <dbReference type="EMBL" id="EAE4940709.1"/>
    </source>
</evidence>
<evidence type="ECO:0000313" key="86">
    <source>
        <dbReference type="EMBL" id="OET47920.1"/>
    </source>
</evidence>
<dbReference type="EMBL" id="AAAREG010000013">
    <property type="protein sequence ID" value="EAE2355304.1"/>
    <property type="molecule type" value="Genomic_DNA"/>
</dbReference>
<evidence type="ECO:0000313" key="88">
    <source>
        <dbReference type="EMBL" id="RJZ24128.1"/>
    </source>
</evidence>
<dbReference type="EMBL" id="AAAQVA010000001">
    <property type="protein sequence ID" value="EAE1631239.1"/>
    <property type="molecule type" value="Genomic_DNA"/>
</dbReference>
<evidence type="ECO:0000313" key="114">
    <source>
        <dbReference type="Proteomes" id="UP000371553"/>
    </source>
</evidence>
<evidence type="ECO:0000313" key="84">
    <source>
        <dbReference type="EMBL" id="KAA9453326.1"/>
    </source>
</evidence>
<evidence type="ECO:0000313" key="70">
    <source>
        <dbReference type="EMBL" id="HAA8053333.1"/>
    </source>
</evidence>
<dbReference type="KEGG" id="lmv:Y193_12275"/>
<dbReference type="Proteomes" id="UP000378540">
    <property type="component" value="Unassembled WGS sequence"/>
</dbReference>
<evidence type="ECO:0000313" key="61">
    <source>
        <dbReference type="EMBL" id="ECY9783232.1"/>
    </source>
</evidence>
<evidence type="ECO:0000313" key="11">
    <source>
        <dbReference type="EMBL" id="EAD1183996.1"/>
    </source>
</evidence>
<dbReference type="Proteomes" id="UP000540417">
    <property type="component" value="Unassembled WGS sequence"/>
</dbReference>
<dbReference type="Proteomes" id="UP000350032">
    <property type="component" value="Unassembled WGS sequence"/>
</dbReference>
<dbReference type="Proteomes" id="UP000467536">
    <property type="component" value="Unassembled WGS sequence"/>
</dbReference>
<dbReference type="EMBL" id="QXLS01000001">
    <property type="protein sequence ID" value="RKA11002.1"/>
    <property type="molecule type" value="Genomic_DNA"/>
</dbReference>
<evidence type="ECO:0000313" key="36">
    <source>
        <dbReference type="EMBL" id="EAG6762607.1"/>
    </source>
</evidence>
<evidence type="ECO:0000313" key="154">
    <source>
        <dbReference type="Proteomes" id="UP000540417"/>
    </source>
</evidence>
<dbReference type="RefSeq" id="WP_003721812.1">
    <property type="nucleotide sequence ID" value="NC_021823.1"/>
</dbReference>
<protein>
    <submittedName>
        <fullName evidence="88">Chemotaxis protein CheY</fullName>
    </submittedName>
    <submittedName>
        <fullName evidence="31 53">Response regulator</fullName>
    </submittedName>
</protein>
<evidence type="ECO:0000313" key="139">
    <source>
        <dbReference type="Proteomes" id="UP000484022"/>
    </source>
</evidence>
<evidence type="ECO:0000313" key="10">
    <source>
        <dbReference type="EMBL" id="EAC9039928.1"/>
    </source>
</evidence>
<evidence type="ECO:0000313" key="96">
    <source>
        <dbReference type="Proteomes" id="UP000322220"/>
    </source>
</evidence>
<dbReference type="EMBL" id="DAAIHR010000001">
    <property type="protein sequence ID" value="HAB8397281.1"/>
    <property type="molecule type" value="Genomic_DNA"/>
</dbReference>
<evidence type="ECO:0000313" key="116">
    <source>
        <dbReference type="Proteomes" id="UP000378540"/>
    </source>
</evidence>
<dbReference type="Proteomes" id="UP000389283">
    <property type="component" value="Unassembled WGS sequence"/>
</dbReference>
<dbReference type="EMBL" id="AAAIXK010000001">
    <property type="protein sequence ID" value="EAC5549338.1"/>
    <property type="molecule type" value="Genomic_DNA"/>
</dbReference>
<evidence type="ECO:0000313" key="65">
    <source>
        <dbReference type="EMBL" id="EDN9628419.1"/>
    </source>
</evidence>
<dbReference type="Proteomes" id="UP000478682">
    <property type="component" value="Unassembled WGS sequence"/>
</dbReference>
<evidence type="ECO:0000313" key="156">
    <source>
        <dbReference type="Proteomes" id="UP000546397"/>
    </source>
</evidence>
<dbReference type="EMBL" id="AANOZB010000004">
    <property type="protein sequence ID" value="EDP8410028.1"/>
    <property type="molecule type" value="Genomic_DNA"/>
</dbReference>
<dbReference type="Proteomes" id="UP000344343">
    <property type="component" value="Unassembled WGS sequence"/>
</dbReference>
<evidence type="ECO:0000313" key="120">
    <source>
        <dbReference type="Proteomes" id="UP000398321"/>
    </source>
</evidence>
<dbReference type="EMBL" id="MJTJ01000023">
    <property type="protein sequence ID" value="OET47920.1"/>
    <property type="molecule type" value="Genomic_DNA"/>
</dbReference>
<dbReference type="EMBL" id="DABJAN010000001">
    <property type="protein sequence ID" value="HAJ9592197.1"/>
    <property type="molecule type" value="Genomic_DNA"/>
</dbReference>
<evidence type="ECO:0000313" key="109">
    <source>
        <dbReference type="Proteomes" id="UP000358545"/>
    </source>
</evidence>
<evidence type="ECO:0000313" key="21">
    <source>
        <dbReference type="EMBL" id="EAE2660488.1"/>
    </source>
</evidence>
<dbReference type="EMBL" id="AANCRK010000001">
    <property type="protein sequence ID" value="EDN7713762.1"/>
    <property type="molecule type" value="Genomic_DNA"/>
</dbReference>
<evidence type="ECO:0000313" key="39">
    <source>
        <dbReference type="EMBL" id="EAG9387948.1"/>
    </source>
</evidence>
<dbReference type="EMBL" id="AAJEKY010000006">
    <property type="protein sequence ID" value="ECL0131527.1"/>
    <property type="molecule type" value="Genomic_DNA"/>
</dbReference>
<dbReference type="KEGG" id="lmoe:BN418_0800"/>
<evidence type="ECO:0000313" key="140">
    <source>
        <dbReference type="Proteomes" id="UP000489121"/>
    </source>
</evidence>
<dbReference type="EMBL" id="AABFVG010000002">
    <property type="protein sequence ID" value="EAH2281060.1"/>
    <property type="molecule type" value="Genomic_DNA"/>
</dbReference>
<dbReference type="EMBL" id="AAARLF010000001">
    <property type="protein sequence ID" value="EAE2896566.1"/>
    <property type="molecule type" value="Genomic_DNA"/>
</dbReference>
<dbReference type="EMBL" id="AAASLB010000001">
    <property type="protein sequence ID" value="EAE4940709.1"/>
    <property type="molecule type" value="Genomic_DNA"/>
</dbReference>
<dbReference type="Proteomes" id="UP000368805">
    <property type="component" value="Unassembled WGS sequence"/>
</dbReference>
<evidence type="ECO:0000313" key="82">
    <source>
        <dbReference type="EMBL" id="HAJ9592197.1"/>
    </source>
</evidence>
<evidence type="ECO:0000313" key="78">
    <source>
        <dbReference type="EMBL" id="HAC0013834.1"/>
    </source>
</evidence>
<evidence type="ECO:0000313" key="66">
    <source>
        <dbReference type="EMBL" id="EDN9835537.1"/>
    </source>
</evidence>
<dbReference type="EMBL" id="AABGFX010000006">
    <property type="protein sequence ID" value="EAH3127508.1"/>
    <property type="molecule type" value="Genomic_DNA"/>
</dbReference>
<dbReference type="Proteomes" id="UP000383365">
    <property type="component" value="Unassembled WGS sequence"/>
</dbReference>
<evidence type="ECO:0000313" key="32">
    <source>
        <dbReference type="EMBL" id="EAG4185250.1"/>
    </source>
</evidence>
<evidence type="ECO:0000313" key="103">
    <source>
        <dbReference type="Proteomes" id="UP000345329"/>
    </source>
</evidence>
<evidence type="ECO:0000313" key="35">
    <source>
        <dbReference type="EMBL" id="EAG6167990.1"/>
    </source>
</evidence>
<dbReference type="EMBL" id="AABBAW010000001">
    <property type="protein sequence ID" value="EAG2514103.1"/>
    <property type="molecule type" value="Genomic_DNA"/>
</dbReference>
<dbReference type="EMBL" id="AAANYR010000001">
    <property type="protein sequence ID" value="EAD5785477.1"/>
    <property type="molecule type" value="Genomic_DNA"/>
</dbReference>
<evidence type="ECO:0000313" key="3">
    <source>
        <dbReference type="EMBL" id="EAC3880437.1"/>
    </source>
</evidence>
<dbReference type="EMBL" id="AAAPCR010000001">
    <property type="protein sequence ID" value="EAD8144602.1"/>
    <property type="molecule type" value="Genomic_DNA"/>
</dbReference>
<dbReference type="Proteomes" id="UP000843775">
    <property type="component" value="Unassembled WGS sequence"/>
</dbReference>
<evidence type="ECO:0000259" key="2">
    <source>
        <dbReference type="PROSITE" id="PS50110"/>
    </source>
</evidence>
<dbReference type="EMBL" id="DAAHYZ010000004">
    <property type="protein sequence ID" value="HAB7721720.1"/>
    <property type="molecule type" value="Genomic_DNA"/>
</dbReference>
<dbReference type="Proteomes" id="UP000544530">
    <property type="component" value="Unassembled WGS sequence"/>
</dbReference>
<evidence type="ECO:0000313" key="74">
    <source>
        <dbReference type="EMBL" id="HAB7721720.1"/>
    </source>
</evidence>
<evidence type="ECO:0000313" key="157">
    <source>
        <dbReference type="Proteomes" id="UP000548278"/>
    </source>
</evidence>
<dbReference type="Proteomes" id="UP000364988">
    <property type="component" value="Unassembled WGS sequence"/>
</dbReference>
<dbReference type="EMBL" id="AABEQV010000006">
    <property type="protein sequence ID" value="EAG9857455.1"/>
    <property type="molecule type" value="Genomic_DNA"/>
</dbReference>
<dbReference type="EMBL" id="DAAIRR010000001">
    <property type="protein sequence ID" value="HAB9175154.1"/>
    <property type="molecule type" value="Genomic_DNA"/>
</dbReference>
<dbReference type="EMBL" id="DAAJFY010000001">
    <property type="protein sequence ID" value="HAC0274135.1"/>
    <property type="molecule type" value="Genomic_DNA"/>
</dbReference>
<evidence type="ECO:0000313" key="55">
    <source>
        <dbReference type="EMBL" id="ECC1555749.1"/>
    </source>
</evidence>
<reference evidence="73" key="10">
    <citation type="submission" date="2020-01" db="EMBL/GenBank/DDBJ databases">
        <authorList>
            <consortium name="NCBI Pathogen Detection Project"/>
        </authorList>
    </citation>
    <scope>NUCLEOTIDE SEQUENCE</scope>
    <source>
        <strain evidence="70">09CEB371LM</strain>
        <strain evidence="82">2017-325981-023-01</strain>
        <strain evidence="76">CFIAFB20100120</strain>
        <strain evidence="75">CFIAFB20130012</strain>
        <strain evidence="74">CFIAFB20140010</strain>
        <strain evidence="77">CFIAFB20160038</strain>
        <strain evidence="73">CFIAFB20160079</strain>
        <strain evidence="79">CFIAFB20170037</strain>
        <strain evidence="78">CFIAFB20170045</strain>
        <strain evidence="80">DMG1500109</strain>
        <strain evidence="72">HPB3501</strain>
        <strain evidence="81">LiDS0115</strain>
        <strain evidence="71">Sam_F526FDD3-C0F7-43DB-B204-E231FEF9C926</strain>
        <strain evidence="83">SFBRL218_S4</strain>
    </source>
</reference>
<evidence type="ECO:0000313" key="118">
    <source>
        <dbReference type="Proteomes" id="UP000388699"/>
    </source>
</evidence>
<evidence type="ECO:0000313" key="159">
    <source>
        <dbReference type="Proteomes" id="UP000549379"/>
    </source>
</evidence>
<evidence type="ECO:0000313" key="93">
    <source>
        <dbReference type="Proteomes" id="UP000272537"/>
    </source>
</evidence>
<dbReference type="EMBL" id="AANCZP010000001">
    <property type="protein sequence ID" value="EDN8268712.1"/>
    <property type="molecule type" value="Genomic_DNA"/>
</dbReference>
<evidence type="ECO:0000313" key="81">
    <source>
        <dbReference type="EMBL" id="HAC3054349.1"/>
    </source>
</evidence>
<dbReference type="InterPro" id="IPR052048">
    <property type="entry name" value="ST_Response_Regulator"/>
</dbReference>
<evidence type="ECO:0000313" key="44">
    <source>
        <dbReference type="EMBL" id="EAH1615622.1"/>
    </source>
</evidence>
<dbReference type="EMBL" id="AABEVT010000001">
    <property type="protein sequence ID" value="EAH0251348.1"/>
    <property type="molecule type" value="Genomic_DNA"/>
</dbReference>
<dbReference type="GeneID" id="86844615"/>
<dbReference type="Proteomes" id="UP000842809">
    <property type="component" value="Unassembled WGS sequence"/>
</dbReference>
<evidence type="ECO:0000313" key="67">
    <source>
        <dbReference type="EMBL" id="EDO0985608.1"/>
    </source>
</evidence>
<dbReference type="EMBL" id="AABDDO010000001">
    <property type="protein sequence ID" value="EAG6762607.1"/>
    <property type="molecule type" value="Genomic_DNA"/>
</dbReference>
<evidence type="ECO:0000313" key="58">
    <source>
        <dbReference type="EMBL" id="ECR7122082.1"/>
    </source>
</evidence>
<dbReference type="Proteomes" id="UP000403352">
    <property type="component" value="Unassembled WGS sequence"/>
</dbReference>
<evidence type="ECO:0000313" key="111">
    <source>
        <dbReference type="Proteomes" id="UP000365297"/>
    </source>
</evidence>
<dbReference type="Proteomes" id="UP000566721">
    <property type="component" value="Unassembled WGS sequence"/>
</dbReference>
<dbReference type="EMBL" id="VTIK01000007">
    <property type="protein sequence ID" value="TYU50678.1"/>
    <property type="molecule type" value="Genomic_DNA"/>
</dbReference>
<dbReference type="EMBL" id="AABGHY010000001">
    <property type="protein sequence ID" value="EAH3292856.1"/>
    <property type="molecule type" value="Genomic_DNA"/>
</dbReference>
<evidence type="ECO:0000313" key="28">
    <source>
        <dbReference type="EMBL" id="EAG2086018.1"/>
    </source>
</evidence>
<dbReference type="Gene3D" id="3.40.50.2300">
    <property type="match status" value="1"/>
</dbReference>
<evidence type="ECO:0000313" key="50">
    <source>
        <dbReference type="EMBL" id="EAK8896412.1"/>
    </source>
</evidence>
<dbReference type="Proteomes" id="UP000355989">
    <property type="component" value="Unassembled WGS sequence"/>
</dbReference>
<dbReference type="EMBL" id="AAASTI010000001">
    <property type="protein sequence ID" value="EAE5603031.1"/>
    <property type="molecule type" value="Genomic_DNA"/>
</dbReference>
<dbReference type="Proteomes" id="UP000371553">
    <property type="component" value="Unassembled WGS sequence"/>
</dbReference>
<feature type="modified residue" description="4-aspartylphosphate" evidence="1">
    <location>
        <position position="53"/>
    </location>
</feature>
<dbReference type="InterPro" id="IPR001789">
    <property type="entry name" value="Sig_transdc_resp-reg_receiver"/>
</dbReference>
<dbReference type="EMBL" id="QXKO01000001">
    <property type="protein sequence ID" value="RJZ24128.1"/>
    <property type="molecule type" value="Genomic_DNA"/>
</dbReference>
<evidence type="ECO:0000313" key="30">
    <source>
        <dbReference type="EMBL" id="EAG2514103.1"/>
    </source>
</evidence>
<dbReference type="EMBL" id="AALAQH010000001">
    <property type="protein sequence ID" value="ECX6923616.1"/>
    <property type="molecule type" value="Genomic_DNA"/>
</dbReference>
<evidence type="ECO:0000313" key="105">
    <source>
        <dbReference type="Proteomes" id="UP000352246"/>
    </source>
</evidence>
<reference evidence="92" key="12">
    <citation type="submission" date="2022-06" db="EMBL/GenBank/DDBJ databases">
        <title>Complete genomes of Listeria monocytogenes strains L58-55 and 6179.</title>
        <authorList>
            <person name="Schmitz-Esser S."/>
            <person name="Tibbs-Cortes B.W."/>
        </authorList>
    </citation>
    <scope>NUCLEOTIDE SEQUENCE</scope>
    <source>
        <strain evidence="92">L58-55</strain>
    </source>
</reference>
<dbReference type="PANTHER" id="PTHR43228">
    <property type="entry name" value="TWO-COMPONENT RESPONSE REGULATOR"/>
    <property type="match status" value="1"/>
</dbReference>
<evidence type="ECO:0000313" key="33">
    <source>
        <dbReference type="EMBL" id="EAG4331820.1"/>
    </source>
</evidence>
<dbReference type="GO" id="GO:0000160">
    <property type="term" value="P:phosphorelay signal transduction system"/>
    <property type="evidence" value="ECO:0007669"/>
    <property type="project" value="InterPro"/>
</dbReference>
<evidence type="ECO:0000313" key="16">
    <source>
        <dbReference type="EMBL" id="EAE0770897.1"/>
    </source>
</evidence>
<dbReference type="Proteomes" id="UP000548278">
    <property type="component" value="Unassembled WGS sequence"/>
</dbReference>
<evidence type="ECO:0000313" key="34">
    <source>
        <dbReference type="EMBL" id="EAG4461267.1"/>
    </source>
</evidence>
<dbReference type="EMBL" id="AABGUK010000001">
    <property type="protein sequence ID" value="EAH4240959.1"/>
    <property type="molecule type" value="Genomic_DNA"/>
</dbReference>
<dbReference type="Proteomes" id="UP000530452">
    <property type="component" value="Unassembled WGS sequence"/>
</dbReference>
<evidence type="ECO:0000313" key="132">
    <source>
        <dbReference type="Proteomes" id="UP000467347"/>
    </source>
</evidence>
<evidence type="ECO:0000313" key="119">
    <source>
        <dbReference type="Proteomes" id="UP000389283"/>
    </source>
</evidence>
<dbReference type="Proteomes" id="UP000376505">
    <property type="component" value="Unassembled WGS sequence"/>
</dbReference>
<evidence type="ECO:0000313" key="12">
    <source>
        <dbReference type="EMBL" id="EAD3791694.1"/>
    </source>
</evidence>
<dbReference type="EMBL" id="AABBZO010000002">
    <property type="protein sequence ID" value="EAG4461267.1"/>
    <property type="molecule type" value="Genomic_DNA"/>
</dbReference>
<dbReference type="eggNOG" id="COG2201">
    <property type="taxonomic scope" value="Bacteria"/>
</dbReference>
<evidence type="ECO:0000313" key="162">
    <source>
        <dbReference type="Proteomes" id="UP000840197"/>
    </source>
</evidence>
<dbReference type="EMBL" id="AAAQOE010000001">
    <property type="protein sequence ID" value="EAE1095396.1"/>
    <property type="molecule type" value="Genomic_DNA"/>
</dbReference>
<evidence type="ECO:0000313" key="169">
    <source>
        <dbReference type="Proteomes" id="UP000852906"/>
    </source>
</evidence>
<dbReference type="EMBL" id="AAIAJJ010000002">
    <property type="protein sequence ID" value="ECC1555749.1"/>
    <property type="molecule type" value="Genomic_DNA"/>
</dbReference>
<dbReference type="Proteomes" id="UP000548826">
    <property type="component" value="Unassembled WGS sequence"/>
</dbReference>
<dbReference type="EMBL" id="AAAMZD010000001">
    <property type="protein sequence ID" value="EAD3791694.1"/>
    <property type="molecule type" value="Genomic_DNA"/>
</dbReference>
<evidence type="ECO:0000313" key="77">
    <source>
        <dbReference type="EMBL" id="HAB9175154.1"/>
    </source>
</evidence>
<dbReference type="Proteomes" id="UP000484022">
    <property type="component" value="Unassembled WGS sequence"/>
</dbReference>
<dbReference type="EMBL" id="AAALRN010000001">
    <property type="protein sequence ID" value="EAD1183996.1"/>
    <property type="molecule type" value="Genomic_DNA"/>
</dbReference>
<evidence type="ECO:0000313" key="6">
    <source>
        <dbReference type="EMBL" id="EAC5549338.1"/>
    </source>
</evidence>
<evidence type="ECO:0000313" key="106">
    <source>
        <dbReference type="Proteomes" id="UP000354255"/>
    </source>
</evidence>
<dbReference type="EMBL" id="AAAICE010000001">
    <property type="protein sequence ID" value="EAC3880437.1"/>
    <property type="molecule type" value="Genomic_DNA"/>
</dbReference>
<dbReference type="EMBL" id="AABEVI010000006">
    <property type="protein sequence ID" value="EAH0218767.1"/>
    <property type="molecule type" value="Genomic_DNA"/>
</dbReference>
<reference evidence="84 130" key="4">
    <citation type="submission" date="2018-04" db="EMBL/GenBank/DDBJ databases">
        <title>Genome Analysis of a Prevalent Clone of Listeria monocytogenes Sequence Type 87 in China.</title>
        <authorList>
            <person name="Wang Y."/>
        </authorList>
    </citation>
    <scope>NUCLEOTIDE SEQUENCE [LARGE SCALE GENOMIC DNA]</scope>
    <source>
        <strain evidence="84 130">ICDC_LM1523</strain>
    </source>
</reference>
<dbReference type="Proteomes" id="UP000413786">
    <property type="component" value="Unassembled WGS sequence"/>
</dbReference>
<evidence type="ECO:0000313" key="75">
    <source>
        <dbReference type="EMBL" id="HAB8397281.1"/>
    </source>
</evidence>
<evidence type="ECO:0000313" key="167">
    <source>
        <dbReference type="Proteomes" id="UP000844415"/>
    </source>
</evidence>
<evidence type="ECO:0000313" key="127">
    <source>
        <dbReference type="Proteomes" id="UP000427828"/>
    </source>
</evidence>
<accession>A0A0D8X2W7</accession>
<evidence type="ECO:0000313" key="142">
    <source>
        <dbReference type="Proteomes" id="UP000522199"/>
    </source>
</evidence>
<dbReference type="EMBL" id="AACKFB010000032">
    <property type="protein sequence ID" value="EAK9429410.1"/>
    <property type="molecule type" value="Genomic_DNA"/>
</dbReference>
<evidence type="ECO:0000313" key="121">
    <source>
        <dbReference type="Proteomes" id="UP000403352"/>
    </source>
</evidence>